<feature type="region of interest" description="Disordered" evidence="1">
    <location>
        <begin position="220"/>
        <end position="263"/>
    </location>
</feature>
<reference evidence="2 3" key="1">
    <citation type="journal article" date="2019" name="Commun. Biol.">
        <title>The bagworm genome reveals a unique fibroin gene that provides high tensile strength.</title>
        <authorList>
            <person name="Kono N."/>
            <person name="Nakamura H."/>
            <person name="Ohtoshi R."/>
            <person name="Tomita M."/>
            <person name="Numata K."/>
            <person name="Arakawa K."/>
        </authorList>
    </citation>
    <scope>NUCLEOTIDE SEQUENCE [LARGE SCALE GENOMIC DNA]</scope>
</reference>
<organism evidence="2 3">
    <name type="scientific">Eumeta variegata</name>
    <name type="common">Bagworm moth</name>
    <name type="synonym">Eumeta japonica</name>
    <dbReference type="NCBI Taxonomy" id="151549"/>
    <lineage>
        <taxon>Eukaryota</taxon>
        <taxon>Metazoa</taxon>
        <taxon>Ecdysozoa</taxon>
        <taxon>Arthropoda</taxon>
        <taxon>Hexapoda</taxon>
        <taxon>Insecta</taxon>
        <taxon>Pterygota</taxon>
        <taxon>Neoptera</taxon>
        <taxon>Endopterygota</taxon>
        <taxon>Lepidoptera</taxon>
        <taxon>Glossata</taxon>
        <taxon>Ditrysia</taxon>
        <taxon>Tineoidea</taxon>
        <taxon>Psychidae</taxon>
        <taxon>Oiketicinae</taxon>
        <taxon>Eumeta</taxon>
    </lineage>
</organism>
<dbReference type="EMBL" id="BGZK01000339">
    <property type="protein sequence ID" value="GBP37797.1"/>
    <property type="molecule type" value="Genomic_DNA"/>
</dbReference>
<proteinExistence type="predicted"/>
<sequence length="263" mass="28911">MRTVQYNAIHQNGVDGISGWRRSRGAGRRGGGPRAYLRMIRMKKSTQNLLRLRRKNRPILHLATISAQFYMLTCGRPPLCKQPASRRRSPSGNHTRLCLQATSGAYHLRVRCTVQGTNLCRSESPTNDALRRCTAPNTSFFSAASAILRNCDAFVTNFTVAVFQKKPERQRGVWGGADASTQQKVHGRIHPALSATWRSPERGNPVENKIVIEADASLAPPCGKVESGSKSRTGPASKSERGPEINSILTRAEPRPKASALDN</sequence>
<dbReference type="Proteomes" id="UP000299102">
    <property type="component" value="Unassembled WGS sequence"/>
</dbReference>
<gene>
    <name evidence="2" type="ORF">EVAR_21640_1</name>
</gene>
<evidence type="ECO:0000313" key="3">
    <source>
        <dbReference type="Proteomes" id="UP000299102"/>
    </source>
</evidence>
<protein>
    <submittedName>
        <fullName evidence="2">Uncharacterized protein</fullName>
    </submittedName>
</protein>
<comment type="caution">
    <text evidence="2">The sequence shown here is derived from an EMBL/GenBank/DDBJ whole genome shotgun (WGS) entry which is preliminary data.</text>
</comment>
<dbReference type="AlphaFoldDB" id="A0A4C1VHM8"/>
<accession>A0A4C1VHM8</accession>
<evidence type="ECO:0000256" key="1">
    <source>
        <dbReference type="SAM" id="MobiDB-lite"/>
    </source>
</evidence>
<name>A0A4C1VHM8_EUMVA</name>
<keyword evidence="3" id="KW-1185">Reference proteome</keyword>
<evidence type="ECO:0000313" key="2">
    <source>
        <dbReference type="EMBL" id="GBP37797.1"/>
    </source>
</evidence>